<accession>A0A1D8D499</accession>
<dbReference type="GO" id="GO:0061621">
    <property type="term" value="P:canonical glycolysis"/>
    <property type="evidence" value="ECO:0007669"/>
    <property type="project" value="TreeGrafter"/>
</dbReference>
<keyword evidence="12" id="KW-1185">Reference proteome</keyword>
<evidence type="ECO:0000256" key="3">
    <source>
        <dbReference type="ARBA" id="ARBA00022490"/>
    </source>
</evidence>
<dbReference type="GO" id="GO:0048029">
    <property type="term" value="F:monosaccharide binding"/>
    <property type="evidence" value="ECO:0007669"/>
    <property type="project" value="TreeGrafter"/>
</dbReference>
<comment type="similarity">
    <text evidence="9">Belongs to the phosphofructokinase type A (PFKA) family.</text>
</comment>
<protein>
    <submittedName>
        <fullName evidence="11">6-phosphofructokinase</fullName>
    </submittedName>
</protein>
<dbReference type="PANTHER" id="PTHR13697:SF52">
    <property type="entry name" value="ATP-DEPENDENT 6-PHOSPHOFRUCTOKINASE 3"/>
    <property type="match status" value="1"/>
</dbReference>
<dbReference type="InterPro" id="IPR035966">
    <property type="entry name" value="PKF_sf"/>
</dbReference>
<dbReference type="InterPro" id="IPR022953">
    <property type="entry name" value="ATP_PFK"/>
</dbReference>
<proteinExistence type="inferred from homology"/>
<name>A0A1D8D499_CHLLM</name>
<dbReference type="PANTHER" id="PTHR13697">
    <property type="entry name" value="PHOSPHOFRUCTOKINASE"/>
    <property type="match status" value="1"/>
</dbReference>
<evidence type="ECO:0000256" key="7">
    <source>
        <dbReference type="ARBA" id="ARBA00022842"/>
    </source>
</evidence>
<dbReference type="GO" id="GO:0005945">
    <property type="term" value="C:6-phosphofructokinase complex"/>
    <property type="evidence" value="ECO:0007669"/>
    <property type="project" value="TreeGrafter"/>
</dbReference>
<keyword evidence="8" id="KW-0324">Glycolysis</keyword>
<dbReference type="RefSeq" id="WP_069808870.1">
    <property type="nucleotide sequence ID" value="NZ_CP017305.1"/>
</dbReference>
<organism evidence="11 12">
    <name type="scientific">Chlorobaculum limnaeum</name>
    <dbReference type="NCBI Taxonomy" id="274537"/>
    <lineage>
        <taxon>Bacteria</taxon>
        <taxon>Pseudomonadati</taxon>
        <taxon>Chlorobiota</taxon>
        <taxon>Chlorobiia</taxon>
        <taxon>Chlorobiales</taxon>
        <taxon>Chlorobiaceae</taxon>
        <taxon>Chlorobaculum</taxon>
    </lineage>
</organism>
<dbReference type="GO" id="GO:0006002">
    <property type="term" value="P:fructose 6-phosphate metabolic process"/>
    <property type="evidence" value="ECO:0007669"/>
    <property type="project" value="InterPro"/>
</dbReference>
<evidence type="ECO:0000256" key="1">
    <source>
        <dbReference type="ARBA" id="ARBA00001946"/>
    </source>
</evidence>
<comment type="pathway">
    <text evidence="2">Carbohydrate degradation; glycolysis; D-glyceraldehyde 3-phosphate and glycerone phosphate from D-glucose: step 3/4.</text>
</comment>
<dbReference type="PRINTS" id="PR00476">
    <property type="entry name" value="PHFRCTKINASE"/>
</dbReference>
<dbReference type="OrthoDB" id="9802503at2"/>
<dbReference type="InterPro" id="IPR000023">
    <property type="entry name" value="Phosphofructokinase_dom"/>
</dbReference>
<feature type="domain" description="Phosphofructokinase" evidence="10">
    <location>
        <begin position="3"/>
        <end position="332"/>
    </location>
</feature>
<evidence type="ECO:0000256" key="4">
    <source>
        <dbReference type="ARBA" id="ARBA00022679"/>
    </source>
</evidence>
<dbReference type="GO" id="GO:0005524">
    <property type="term" value="F:ATP binding"/>
    <property type="evidence" value="ECO:0007669"/>
    <property type="project" value="TreeGrafter"/>
</dbReference>
<evidence type="ECO:0000313" key="11">
    <source>
        <dbReference type="EMBL" id="AOS83144.1"/>
    </source>
</evidence>
<dbReference type="GO" id="GO:0046872">
    <property type="term" value="F:metal ion binding"/>
    <property type="evidence" value="ECO:0007669"/>
    <property type="project" value="UniProtKB-KW"/>
</dbReference>
<dbReference type="EMBL" id="CP017305">
    <property type="protein sequence ID" value="AOS83144.1"/>
    <property type="molecule type" value="Genomic_DNA"/>
</dbReference>
<dbReference type="GO" id="GO:0042802">
    <property type="term" value="F:identical protein binding"/>
    <property type="evidence" value="ECO:0007669"/>
    <property type="project" value="TreeGrafter"/>
</dbReference>
<sequence>MKKIGILTSGGDCGGLNAVIKGAALMALNKGLELYVIPNGYAGLYNLLNQERLVRFDEARLDQFQASFAGSEAGHSRVKIKAISNPDKYNRIKVGMKKFDLDALIISGGDDSGSVMIDLNHNGIQCIHCPKTMDLDLQTYSVGGDSTINRIAQFVEDLKTTGRTHNRVLVTEVFGRYAGHTAFRSGVAAEADCILIPEIPVDWDVVYEHVVERFTRRIRQSDVHSGTYTIVVAEGMKNADGTDIVDESAGIDAFGHKKLAGAGKYVCQEIKKRFKADSRMPQFMKDTGMFVEGIYEIPEVREVHPGHLVRAGHSSAYDINFGFEAGAAAVLLLLEGKTGVTISKVKGRKVEYIEASKAIEQRYVDLDQVAMYESLGTCFGRAPVAYEPILREVDGVYERIY</sequence>
<evidence type="ECO:0000256" key="2">
    <source>
        <dbReference type="ARBA" id="ARBA00004679"/>
    </source>
</evidence>
<dbReference type="KEGG" id="clz:BIU88_02675"/>
<keyword evidence="3" id="KW-0963">Cytoplasm</keyword>
<evidence type="ECO:0000259" key="10">
    <source>
        <dbReference type="Pfam" id="PF00365"/>
    </source>
</evidence>
<dbReference type="UniPathway" id="UPA00109">
    <property type="reaction ID" value="UER00182"/>
</dbReference>
<evidence type="ECO:0000313" key="12">
    <source>
        <dbReference type="Proteomes" id="UP000095185"/>
    </source>
</evidence>
<gene>
    <name evidence="11" type="ORF">BIU88_02675</name>
</gene>
<comment type="cofactor">
    <cofactor evidence="1">
        <name>Mg(2+)</name>
        <dbReference type="ChEBI" id="CHEBI:18420"/>
    </cofactor>
</comment>
<keyword evidence="7" id="KW-0460">Magnesium</keyword>
<reference evidence="11" key="1">
    <citation type="submission" date="2016-09" db="EMBL/GenBank/DDBJ databases">
        <title>Genome sequence of Chlorobaculum limnaeum.</title>
        <authorList>
            <person name="Liu Z."/>
            <person name="Tank M."/>
            <person name="Bryant D.A."/>
        </authorList>
    </citation>
    <scope>NUCLEOTIDE SEQUENCE [LARGE SCALE GENOMIC DNA]</scope>
    <source>
        <strain evidence="11">DSM 1677</strain>
    </source>
</reference>
<dbReference type="GO" id="GO:0030388">
    <property type="term" value="P:fructose 1,6-bisphosphate metabolic process"/>
    <property type="evidence" value="ECO:0007669"/>
    <property type="project" value="TreeGrafter"/>
</dbReference>
<dbReference type="GO" id="GO:0003872">
    <property type="term" value="F:6-phosphofructokinase activity"/>
    <property type="evidence" value="ECO:0007669"/>
    <property type="project" value="InterPro"/>
</dbReference>
<evidence type="ECO:0000256" key="8">
    <source>
        <dbReference type="ARBA" id="ARBA00023152"/>
    </source>
</evidence>
<keyword evidence="5" id="KW-0479">Metal-binding</keyword>
<dbReference type="AlphaFoldDB" id="A0A1D8D499"/>
<evidence type="ECO:0000256" key="6">
    <source>
        <dbReference type="ARBA" id="ARBA00022777"/>
    </source>
</evidence>
<keyword evidence="4" id="KW-0808">Transferase</keyword>
<dbReference type="STRING" id="274537.BIU88_02675"/>
<dbReference type="Gene3D" id="3.40.50.460">
    <property type="entry name" value="Phosphofructokinase domain"/>
    <property type="match status" value="1"/>
</dbReference>
<dbReference type="Pfam" id="PF00365">
    <property type="entry name" value="PFK"/>
    <property type="match status" value="1"/>
</dbReference>
<dbReference type="Proteomes" id="UP000095185">
    <property type="component" value="Chromosome"/>
</dbReference>
<dbReference type="SUPFAM" id="SSF53784">
    <property type="entry name" value="Phosphofructokinase"/>
    <property type="match status" value="1"/>
</dbReference>
<dbReference type="GO" id="GO:0016208">
    <property type="term" value="F:AMP binding"/>
    <property type="evidence" value="ECO:0007669"/>
    <property type="project" value="TreeGrafter"/>
</dbReference>
<keyword evidence="6" id="KW-0418">Kinase</keyword>
<dbReference type="Gene3D" id="3.40.50.450">
    <property type="match status" value="1"/>
</dbReference>
<dbReference type="GO" id="GO:0070095">
    <property type="term" value="F:fructose-6-phosphate binding"/>
    <property type="evidence" value="ECO:0007669"/>
    <property type="project" value="TreeGrafter"/>
</dbReference>
<evidence type="ECO:0000256" key="9">
    <source>
        <dbReference type="ARBA" id="ARBA00038478"/>
    </source>
</evidence>
<evidence type="ECO:0000256" key="5">
    <source>
        <dbReference type="ARBA" id="ARBA00022723"/>
    </source>
</evidence>